<evidence type="ECO:0000313" key="2">
    <source>
        <dbReference type="Proteomes" id="UP000215914"/>
    </source>
</evidence>
<reference evidence="1" key="1">
    <citation type="journal article" date="2017" name="Nature">
        <title>The sunflower genome provides insights into oil metabolism, flowering and Asterid evolution.</title>
        <authorList>
            <person name="Badouin H."/>
            <person name="Gouzy J."/>
            <person name="Grassa C.J."/>
            <person name="Murat F."/>
            <person name="Staton S.E."/>
            <person name="Cottret L."/>
            <person name="Lelandais-Briere C."/>
            <person name="Owens G.L."/>
            <person name="Carrere S."/>
            <person name="Mayjonade B."/>
            <person name="Legrand L."/>
            <person name="Gill N."/>
            <person name="Kane N.C."/>
            <person name="Bowers J.E."/>
            <person name="Hubner S."/>
            <person name="Bellec A."/>
            <person name="Berard A."/>
            <person name="Berges H."/>
            <person name="Blanchet N."/>
            <person name="Boniface M.C."/>
            <person name="Brunel D."/>
            <person name="Catrice O."/>
            <person name="Chaidir N."/>
            <person name="Claudel C."/>
            <person name="Donnadieu C."/>
            <person name="Faraut T."/>
            <person name="Fievet G."/>
            <person name="Helmstetter N."/>
            <person name="King M."/>
            <person name="Knapp S.J."/>
            <person name="Lai Z."/>
            <person name="Le Paslier M.C."/>
            <person name="Lippi Y."/>
            <person name="Lorenzon L."/>
            <person name="Mandel J.R."/>
            <person name="Marage G."/>
            <person name="Marchand G."/>
            <person name="Marquand E."/>
            <person name="Bret-Mestries E."/>
            <person name="Morien E."/>
            <person name="Nambeesan S."/>
            <person name="Nguyen T."/>
            <person name="Pegot-Espagnet P."/>
            <person name="Pouilly N."/>
            <person name="Raftis F."/>
            <person name="Sallet E."/>
            <person name="Schiex T."/>
            <person name="Thomas J."/>
            <person name="Vandecasteele C."/>
            <person name="Vares D."/>
            <person name="Vear F."/>
            <person name="Vautrin S."/>
            <person name="Crespi M."/>
            <person name="Mangin B."/>
            <person name="Burke J.M."/>
            <person name="Salse J."/>
            <person name="Munos S."/>
            <person name="Vincourt P."/>
            <person name="Rieseberg L.H."/>
            <person name="Langlade N.B."/>
        </authorList>
    </citation>
    <scope>NUCLEOTIDE SEQUENCE</scope>
    <source>
        <tissue evidence="1">Leaves</tissue>
    </source>
</reference>
<keyword evidence="2" id="KW-1185">Reference proteome</keyword>
<dbReference type="EMBL" id="MNCJ02000324">
    <property type="protein sequence ID" value="KAF5790867.1"/>
    <property type="molecule type" value="Genomic_DNA"/>
</dbReference>
<organism evidence="1 2">
    <name type="scientific">Helianthus annuus</name>
    <name type="common">Common sunflower</name>
    <dbReference type="NCBI Taxonomy" id="4232"/>
    <lineage>
        <taxon>Eukaryota</taxon>
        <taxon>Viridiplantae</taxon>
        <taxon>Streptophyta</taxon>
        <taxon>Embryophyta</taxon>
        <taxon>Tracheophyta</taxon>
        <taxon>Spermatophyta</taxon>
        <taxon>Magnoliopsida</taxon>
        <taxon>eudicotyledons</taxon>
        <taxon>Gunneridae</taxon>
        <taxon>Pentapetalae</taxon>
        <taxon>asterids</taxon>
        <taxon>campanulids</taxon>
        <taxon>Asterales</taxon>
        <taxon>Asteraceae</taxon>
        <taxon>Asteroideae</taxon>
        <taxon>Heliantheae alliance</taxon>
        <taxon>Heliantheae</taxon>
        <taxon>Helianthus</taxon>
    </lineage>
</organism>
<gene>
    <name evidence="1" type="ORF">HanXRQr2_Chr09g0388131</name>
</gene>
<dbReference type="Proteomes" id="UP000215914">
    <property type="component" value="Unassembled WGS sequence"/>
</dbReference>
<comment type="caution">
    <text evidence="1">The sequence shown here is derived from an EMBL/GenBank/DDBJ whole genome shotgun (WGS) entry which is preliminary data.</text>
</comment>
<accession>A0A9K3N898</accession>
<protein>
    <submittedName>
        <fullName evidence="1">Uncharacterized protein</fullName>
    </submittedName>
</protein>
<evidence type="ECO:0000313" key="1">
    <source>
        <dbReference type="EMBL" id="KAF5790867.1"/>
    </source>
</evidence>
<reference evidence="1" key="2">
    <citation type="submission" date="2020-06" db="EMBL/GenBank/DDBJ databases">
        <title>Helianthus annuus Genome sequencing and assembly Release 2.</title>
        <authorList>
            <person name="Gouzy J."/>
            <person name="Langlade N."/>
            <person name="Munos S."/>
        </authorList>
    </citation>
    <scope>NUCLEOTIDE SEQUENCE</scope>
    <source>
        <tissue evidence="1">Leaves</tissue>
    </source>
</reference>
<proteinExistence type="predicted"/>
<sequence>MLLNFIAFEFWNQCDVNILAEASKDEQHQDGKDIVCLQHTSI</sequence>
<dbReference type="Gramene" id="mRNA:HanXRQr2_Chr09g0388131">
    <property type="protein sequence ID" value="mRNA:HanXRQr2_Chr09g0388131"/>
    <property type="gene ID" value="HanXRQr2_Chr09g0388131"/>
</dbReference>
<dbReference type="AlphaFoldDB" id="A0A9K3N898"/>
<name>A0A9K3N898_HELAN</name>